<evidence type="ECO:0000256" key="12">
    <source>
        <dbReference type="ARBA" id="ARBA00023268"/>
    </source>
</evidence>
<keyword evidence="12" id="KW-0511">Multifunctional enzyme</keyword>
<keyword evidence="7 15" id="KW-0548">Nucleotidyltransferase</keyword>
<evidence type="ECO:0000256" key="15">
    <source>
        <dbReference type="PIRNR" id="PIRNR004491"/>
    </source>
</evidence>
<dbReference type="CDD" id="cd02064">
    <property type="entry name" value="FAD_synthetase_N"/>
    <property type="match status" value="1"/>
</dbReference>
<dbReference type="AlphaFoldDB" id="A0A9X5AQH7"/>
<comment type="pathway">
    <text evidence="2 15">Cofactor biosynthesis; FAD biosynthesis; FAD from FMN: step 1/1.</text>
</comment>
<dbReference type="EC" id="2.7.1.26" evidence="15"/>
<dbReference type="FunFam" id="3.40.50.620:FF:000021">
    <property type="entry name" value="Riboflavin biosynthesis protein"/>
    <property type="match status" value="1"/>
</dbReference>
<dbReference type="InterPro" id="IPR002606">
    <property type="entry name" value="Riboflavin_kinase_bac"/>
</dbReference>
<dbReference type="PIRSF" id="PIRSF004491">
    <property type="entry name" value="FAD_Synth"/>
    <property type="match status" value="1"/>
</dbReference>
<comment type="pathway">
    <text evidence="3 15">Cofactor biosynthesis; FMN biosynthesis; FMN from riboflavin (ATP route): step 1/1.</text>
</comment>
<evidence type="ECO:0000256" key="11">
    <source>
        <dbReference type="ARBA" id="ARBA00022840"/>
    </source>
</evidence>
<dbReference type="EMBL" id="WMQE01000038">
    <property type="protein sequence ID" value="MTK22439.1"/>
    <property type="molecule type" value="Genomic_DNA"/>
</dbReference>
<dbReference type="OrthoDB" id="9803667at2"/>
<dbReference type="SUPFAM" id="SSF52374">
    <property type="entry name" value="Nucleotidylyl transferase"/>
    <property type="match status" value="1"/>
</dbReference>
<dbReference type="PANTHER" id="PTHR22749:SF6">
    <property type="entry name" value="RIBOFLAVIN KINASE"/>
    <property type="match status" value="1"/>
</dbReference>
<dbReference type="GO" id="GO:0003919">
    <property type="term" value="F:FMN adenylyltransferase activity"/>
    <property type="evidence" value="ECO:0007669"/>
    <property type="project" value="UniProtKB-UniRule"/>
</dbReference>
<name>A0A9X5AQH7_9FIRM</name>
<dbReference type="GeneID" id="60059861"/>
<dbReference type="Gene3D" id="2.40.30.30">
    <property type="entry name" value="Riboflavin kinase-like"/>
    <property type="match status" value="1"/>
</dbReference>
<dbReference type="SMART" id="SM00904">
    <property type="entry name" value="Flavokinase"/>
    <property type="match status" value="1"/>
</dbReference>
<keyword evidence="10 15" id="KW-0274">FAD</keyword>
<evidence type="ECO:0000256" key="5">
    <source>
        <dbReference type="ARBA" id="ARBA00022643"/>
    </source>
</evidence>
<evidence type="ECO:0000256" key="10">
    <source>
        <dbReference type="ARBA" id="ARBA00022827"/>
    </source>
</evidence>
<evidence type="ECO:0000256" key="1">
    <source>
        <dbReference type="ARBA" id="ARBA00002121"/>
    </source>
</evidence>
<protein>
    <recommendedName>
        <fullName evidence="15">Riboflavin biosynthesis protein</fullName>
    </recommendedName>
    <domain>
        <recommendedName>
            <fullName evidence="15">Riboflavin kinase</fullName>
            <ecNumber evidence="15">2.7.1.26</ecNumber>
        </recommendedName>
        <alternativeName>
            <fullName evidence="15">Flavokinase</fullName>
        </alternativeName>
    </domain>
    <domain>
        <recommendedName>
            <fullName evidence="15">FMN adenylyltransferase</fullName>
            <ecNumber evidence="15">2.7.7.2</ecNumber>
        </recommendedName>
        <alternativeName>
            <fullName evidence="15">FAD pyrophosphorylase</fullName>
        </alternativeName>
        <alternativeName>
            <fullName evidence="15">FAD synthase</fullName>
        </alternativeName>
    </domain>
</protein>
<dbReference type="GO" id="GO:0008531">
    <property type="term" value="F:riboflavin kinase activity"/>
    <property type="evidence" value="ECO:0007669"/>
    <property type="project" value="UniProtKB-UniRule"/>
</dbReference>
<evidence type="ECO:0000256" key="4">
    <source>
        <dbReference type="ARBA" id="ARBA00022630"/>
    </source>
</evidence>
<dbReference type="Pfam" id="PF06574">
    <property type="entry name" value="FAD_syn"/>
    <property type="match status" value="1"/>
</dbReference>
<dbReference type="NCBIfam" id="TIGR00083">
    <property type="entry name" value="ribF"/>
    <property type="match status" value="1"/>
</dbReference>
<dbReference type="EC" id="2.7.7.2" evidence="15"/>
<sequence>MKVLNLNQTSFNSEEGLSVALGYFDGLHIGHQLVIKEAIEYAKKNGLKSAVMTFSPNPNVILKKLSSEHLITPPTEKVRLLTELGVDYLMILTFNEELASLRAIDFIERYLVKMKVEHVSTGFDFRFGKKGEGSVELLRQYPEKFSLNVTDKKEIEGEKIGATEIKSYLAVGNIEKANEMLGRPYTLCGTVISGQQKGRQIGFPTANVATTEAYIIPKNGVYAVRVWVKGQSYAGMCNIGHNPTFNFIDNVSVEVHILDFNQDIYGQEMKVEFYHRLRDEERFSSIEALMTQLNHDRKTVRGYFK</sequence>
<keyword evidence="6 15" id="KW-0808">Transferase</keyword>
<evidence type="ECO:0000256" key="8">
    <source>
        <dbReference type="ARBA" id="ARBA00022741"/>
    </source>
</evidence>
<dbReference type="InterPro" id="IPR023468">
    <property type="entry name" value="Riboflavin_kinase"/>
</dbReference>
<comment type="function">
    <text evidence="1">Catalyzes the phosphorylation of riboflavin to FMN followed by the adenylation of FMN to FAD.</text>
</comment>
<dbReference type="InterPro" id="IPR015864">
    <property type="entry name" value="FAD_synthase"/>
</dbReference>
<evidence type="ECO:0000256" key="6">
    <source>
        <dbReference type="ARBA" id="ARBA00022679"/>
    </source>
</evidence>
<evidence type="ECO:0000256" key="3">
    <source>
        <dbReference type="ARBA" id="ARBA00005201"/>
    </source>
</evidence>
<keyword evidence="9 15" id="KW-0418">Kinase</keyword>
<comment type="caution">
    <text evidence="17">The sequence shown here is derived from an EMBL/GenBank/DDBJ whole genome shotgun (WGS) entry which is preliminary data.</text>
</comment>
<keyword evidence="11 15" id="KW-0067">ATP-binding</keyword>
<dbReference type="PANTHER" id="PTHR22749">
    <property type="entry name" value="RIBOFLAVIN KINASE/FMN ADENYLYLTRANSFERASE"/>
    <property type="match status" value="1"/>
</dbReference>
<keyword evidence="8 15" id="KW-0547">Nucleotide-binding</keyword>
<dbReference type="InterPro" id="IPR015865">
    <property type="entry name" value="Riboflavin_kinase_bac/euk"/>
</dbReference>
<evidence type="ECO:0000256" key="13">
    <source>
        <dbReference type="ARBA" id="ARBA00047880"/>
    </source>
</evidence>
<organism evidence="17 18">
    <name type="scientific">Turicibacter sanguinis</name>
    <dbReference type="NCBI Taxonomy" id="154288"/>
    <lineage>
        <taxon>Bacteria</taxon>
        <taxon>Bacillati</taxon>
        <taxon>Bacillota</taxon>
        <taxon>Erysipelotrichia</taxon>
        <taxon>Erysipelotrichales</taxon>
        <taxon>Turicibacteraceae</taxon>
        <taxon>Turicibacter</taxon>
    </lineage>
</organism>
<dbReference type="NCBIfam" id="NF004162">
    <property type="entry name" value="PRK05627.1-5"/>
    <property type="match status" value="1"/>
</dbReference>
<keyword evidence="4 15" id="KW-0285">Flavoprotein</keyword>
<dbReference type="RefSeq" id="WP_006783323.1">
    <property type="nucleotide sequence ID" value="NZ_CABJBH010000016.1"/>
</dbReference>
<dbReference type="Gene3D" id="3.40.50.620">
    <property type="entry name" value="HUPs"/>
    <property type="match status" value="1"/>
</dbReference>
<dbReference type="Pfam" id="PF01687">
    <property type="entry name" value="Flavokinase"/>
    <property type="match status" value="1"/>
</dbReference>
<evidence type="ECO:0000256" key="14">
    <source>
        <dbReference type="ARBA" id="ARBA00049494"/>
    </source>
</evidence>
<keyword evidence="5 15" id="KW-0288">FMN</keyword>
<dbReference type="GO" id="GO:0006747">
    <property type="term" value="P:FAD biosynthetic process"/>
    <property type="evidence" value="ECO:0007669"/>
    <property type="project" value="UniProtKB-UniRule"/>
</dbReference>
<dbReference type="GO" id="GO:0009398">
    <property type="term" value="P:FMN biosynthetic process"/>
    <property type="evidence" value="ECO:0007669"/>
    <property type="project" value="UniProtKB-UniRule"/>
</dbReference>
<evidence type="ECO:0000256" key="2">
    <source>
        <dbReference type="ARBA" id="ARBA00004726"/>
    </source>
</evidence>
<dbReference type="Proteomes" id="UP000487649">
    <property type="component" value="Unassembled WGS sequence"/>
</dbReference>
<evidence type="ECO:0000313" key="17">
    <source>
        <dbReference type="EMBL" id="MTK22439.1"/>
    </source>
</evidence>
<dbReference type="InterPro" id="IPR023465">
    <property type="entry name" value="Riboflavin_kinase_dom_sf"/>
</dbReference>
<comment type="similarity">
    <text evidence="15">Belongs to the ribF family.</text>
</comment>
<accession>A0A9X5AQH7</accession>
<proteinExistence type="inferred from homology"/>
<feature type="domain" description="Riboflavin kinase" evidence="16">
    <location>
        <begin position="180"/>
        <end position="305"/>
    </location>
</feature>
<dbReference type="GO" id="GO:0005524">
    <property type="term" value="F:ATP binding"/>
    <property type="evidence" value="ECO:0007669"/>
    <property type="project" value="UniProtKB-UniRule"/>
</dbReference>
<dbReference type="SUPFAM" id="SSF82114">
    <property type="entry name" value="Riboflavin kinase-like"/>
    <property type="match status" value="1"/>
</dbReference>
<comment type="catalytic activity">
    <reaction evidence="14 15">
        <text>FMN + ATP + H(+) = FAD + diphosphate</text>
        <dbReference type="Rhea" id="RHEA:17237"/>
        <dbReference type="ChEBI" id="CHEBI:15378"/>
        <dbReference type="ChEBI" id="CHEBI:30616"/>
        <dbReference type="ChEBI" id="CHEBI:33019"/>
        <dbReference type="ChEBI" id="CHEBI:57692"/>
        <dbReference type="ChEBI" id="CHEBI:58210"/>
        <dbReference type="EC" id="2.7.7.2"/>
    </reaction>
</comment>
<evidence type="ECO:0000259" key="16">
    <source>
        <dbReference type="SMART" id="SM00904"/>
    </source>
</evidence>
<dbReference type="InterPro" id="IPR014729">
    <property type="entry name" value="Rossmann-like_a/b/a_fold"/>
</dbReference>
<gene>
    <name evidence="17" type="ORF">GMA92_13555</name>
</gene>
<comment type="catalytic activity">
    <reaction evidence="13 15">
        <text>riboflavin + ATP = FMN + ADP + H(+)</text>
        <dbReference type="Rhea" id="RHEA:14357"/>
        <dbReference type="ChEBI" id="CHEBI:15378"/>
        <dbReference type="ChEBI" id="CHEBI:30616"/>
        <dbReference type="ChEBI" id="CHEBI:57986"/>
        <dbReference type="ChEBI" id="CHEBI:58210"/>
        <dbReference type="ChEBI" id="CHEBI:456216"/>
        <dbReference type="EC" id="2.7.1.26"/>
    </reaction>
</comment>
<dbReference type="NCBIfam" id="NF004160">
    <property type="entry name" value="PRK05627.1-3"/>
    <property type="match status" value="1"/>
</dbReference>
<reference evidence="17 18" key="1">
    <citation type="journal article" date="2019" name="Nat. Med.">
        <title>A library of human gut bacterial isolates paired with longitudinal multiomics data enables mechanistic microbiome research.</title>
        <authorList>
            <person name="Poyet M."/>
            <person name="Groussin M."/>
            <person name="Gibbons S.M."/>
            <person name="Avila-Pacheco J."/>
            <person name="Jiang X."/>
            <person name="Kearney S.M."/>
            <person name="Perrotta A.R."/>
            <person name="Berdy B."/>
            <person name="Zhao S."/>
            <person name="Lieberman T.D."/>
            <person name="Swanson P.K."/>
            <person name="Smith M."/>
            <person name="Roesemann S."/>
            <person name="Alexander J.E."/>
            <person name="Rich S.A."/>
            <person name="Livny J."/>
            <person name="Vlamakis H."/>
            <person name="Clish C."/>
            <person name="Bullock K."/>
            <person name="Deik A."/>
            <person name="Scott J."/>
            <person name="Pierce K.A."/>
            <person name="Xavier R.J."/>
            <person name="Alm E.J."/>
        </authorList>
    </citation>
    <scope>NUCLEOTIDE SEQUENCE [LARGE SCALE GENOMIC DNA]</scope>
    <source>
        <strain evidence="17 18">BIOML-A198</strain>
    </source>
</reference>
<dbReference type="FunFam" id="2.40.30.30:FF:000003">
    <property type="entry name" value="Riboflavin biosynthesis protein"/>
    <property type="match status" value="1"/>
</dbReference>
<evidence type="ECO:0000256" key="7">
    <source>
        <dbReference type="ARBA" id="ARBA00022695"/>
    </source>
</evidence>
<dbReference type="GO" id="GO:0009231">
    <property type="term" value="P:riboflavin biosynthetic process"/>
    <property type="evidence" value="ECO:0007669"/>
    <property type="project" value="InterPro"/>
</dbReference>
<evidence type="ECO:0000256" key="9">
    <source>
        <dbReference type="ARBA" id="ARBA00022777"/>
    </source>
</evidence>
<evidence type="ECO:0000313" key="18">
    <source>
        <dbReference type="Proteomes" id="UP000487649"/>
    </source>
</evidence>